<sequence length="152" mass="17307">MAVTTAVATITVNPAFLQEIKDSNPDLWRTLQEIHDSFQSVEPRAAVASRLVRLLDDLRDHLALQFALEEAYGFIEVPAQAAMAEAENARRQHCSLYLEISELCERAEELQYRGLAADQLALLVEETRLFDARLDAHERLERRLIERAYGGR</sequence>
<dbReference type="OrthoDB" id="276004at2"/>
<gene>
    <name evidence="1" type="ORF">UC8_02870</name>
</gene>
<organism evidence="1 2">
    <name type="scientific">Roseimaritima ulvae</name>
    <dbReference type="NCBI Taxonomy" id="980254"/>
    <lineage>
        <taxon>Bacteria</taxon>
        <taxon>Pseudomonadati</taxon>
        <taxon>Planctomycetota</taxon>
        <taxon>Planctomycetia</taxon>
        <taxon>Pirellulales</taxon>
        <taxon>Pirellulaceae</taxon>
        <taxon>Roseimaritima</taxon>
    </lineage>
</organism>
<dbReference type="KEGG" id="rul:UC8_02870"/>
<evidence type="ECO:0008006" key="3">
    <source>
        <dbReference type="Google" id="ProtNLM"/>
    </source>
</evidence>
<evidence type="ECO:0000313" key="2">
    <source>
        <dbReference type="Proteomes" id="UP000325286"/>
    </source>
</evidence>
<protein>
    <recommendedName>
        <fullName evidence="3">Hemerythrin-like domain-containing protein</fullName>
    </recommendedName>
</protein>
<evidence type="ECO:0000313" key="1">
    <source>
        <dbReference type="EMBL" id="QEG38330.1"/>
    </source>
</evidence>
<accession>A0A5B9QL79</accession>
<proteinExistence type="predicted"/>
<dbReference type="EMBL" id="CP042914">
    <property type="protein sequence ID" value="QEG38330.1"/>
    <property type="molecule type" value="Genomic_DNA"/>
</dbReference>
<keyword evidence="2" id="KW-1185">Reference proteome</keyword>
<dbReference type="RefSeq" id="WP_068134392.1">
    <property type="nucleotide sequence ID" value="NZ_CP042914.1"/>
</dbReference>
<name>A0A5B9QL79_9BACT</name>
<dbReference type="AlphaFoldDB" id="A0A5B9QL79"/>
<reference evidence="1 2" key="1">
    <citation type="submission" date="2019-08" db="EMBL/GenBank/DDBJ databases">
        <title>Deep-cultivation of Planctomycetes and their phenomic and genomic characterization uncovers novel biology.</title>
        <authorList>
            <person name="Wiegand S."/>
            <person name="Jogler M."/>
            <person name="Boedeker C."/>
            <person name="Pinto D."/>
            <person name="Vollmers J."/>
            <person name="Rivas-Marin E."/>
            <person name="Kohn T."/>
            <person name="Peeters S.H."/>
            <person name="Heuer A."/>
            <person name="Rast P."/>
            <person name="Oberbeckmann S."/>
            <person name="Bunk B."/>
            <person name="Jeske O."/>
            <person name="Meyerdierks A."/>
            <person name="Storesund J.E."/>
            <person name="Kallscheuer N."/>
            <person name="Luecker S."/>
            <person name="Lage O.M."/>
            <person name="Pohl T."/>
            <person name="Merkel B.J."/>
            <person name="Hornburger P."/>
            <person name="Mueller R.-W."/>
            <person name="Bruemmer F."/>
            <person name="Labrenz M."/>
            <person name="Spormann A.M."/>
            <person name="Op den Camp H."/>
            <person name="Overmann J."/>
            <person name="Amann R."/>
            <person name="Jetten M.S.M."/>
            <person name="Mascher T."/>
            <person name="Medema M.H."/>
            <person name="Devos D.P."/>
            <person name="Kaster A.-K."/>
            <person name="Ovreas L."/>
            <person name="Rohde M."/>
            <person name="Galperin M.Y."/>
            <person name="Jogler C."/>
        </authorList>
    </citation>
    <scope>NUCLEOTIDE SEQUENCE [LARGE SCALE GENOMIC DNA]</scope>
    <source>
        <strain evidence="1 2">UC8</strain>
    </source>
</reference>
<dbReference type="Proteomes" id="UP000325286">
    <property type="component" value="Chromosome"/>
</dbReference>